<evidence type="ECO:0000256" key="1">
    <source>
        <dbReference type="SAM" id="Phobius"/>
    </source>
</evidence>
<accession>A0ABU7BIE5</accession>
<feature type="transmembrane region" description="Helical" evidence="1">
    <location>
        <begin position="20"/>
        <end position="39"/>
    </location>
</feature>
<reference evidence="2 3" key="1">
    <citation type="submission" date="2021-07" db="EMBL/GenBank/DDBJ databases">
        <authorList>
            <person name="Palmer J.M."/>
        </authorList>
    </citation>
    <scope>NUCLEOTIDE SEQUENCE [LARGE SCALE GENOMIC DNA]</scope>
    <source>
        <strain evidence="2 3">AT_MEX2019</strain>
        <tissue evidence="2">Muscle</tissue>
    </source>
</reference>
<gene>
    <name evidence="2" type="ORF">ATANTOWER_012755</name>
</gene>
<proteinExistence type="predicted"/>
<organism evidence="2 3">
    <name type="scientific">Ataeniobius toweri</name>
    <dbReference type="NCBI Taxonomy" id="208326"/>
    <lineage>
        <taxon>Eukaryota</taxon>
        <taxon>Metazoa</taxon>
        <taxon>Chordata</taxon>
        <taxon>Craniata</taxon>
        <taxon>Vertebrata</taxon>
        <taxon>Euteleostomi</taxon>
        <taxon>Actinopterygii</taxon>
        <taxon>Neopterygii</taxon>
        <taxon>Teleostei</taxon>
        <taxon>Neoteleostei</taxon>
        <taxon>Acanthomorphata</taxon>
        <taxon>Ovalentaria</taxon>
        <taxon>Atherinomorphae</taxon>
        <taxon>Cyprinodontiformes</taxon>
        <taxon>Goodeidae</taxon>
        <taxon>Ataeniobius</taxon>
    </lineage>
</organism>
<dbReference type="Proteomes" id="UP001345963">
    <property type="component" value="Unassembled WGS sequence"/>
</dbReference>
<protein>
    <submittedName>
        <fullName evidence="2">Uncharacterized protein</fullName>
    </submittedName>
</protein>
<sequence>MSGALNYFEEEEGTKMKVLFVNVLLLCSLYGLTSGCLNMADQVSTLLIFIIVTICALGVYLGSLVWIIDETNCCFGSCVEPLASSQTQAEVQHEEHVQTNISKGRENSTWTECVYINVNKLN</sequence>
<keyword evidence="1" id="KW-1133">Transmembrane helix</keyword>
<dbReference type="EMBL" id="JAHUTI010051875">
    <property type="protein sequence ID" value="MED6249340.1"/>
    <property type="molecule type" value="Genomic_DNA"/>
</dbReference>
<keyword evidence="3" id="KW-1185">Reference proteome</keyword>
<evidence type="ECO:0000313" key="2">
    <source>
        <dbReference type="EMBL" id="MED6249340.1"/>
    </source>
</evidence>
<feature type="transmembrane region" description="Helical" evidence="1">
    <location>
        <begin position="46"/>
        <end position="68"/>
    </location>
</feature>
<keyword evidence="1" id="KW-0472">Membrane</keyword>
<keyword evidence="1" id="KW-0812">Transmembrane</keyword>
<comment type="caution">
    <text evidence="2">The sequence shown here is derived from an EMBL/GenBank/DDBJ whole genome shotgun (WGS) entry which is preliminary data.</text>
</comment>
<name>A0ABU7BIE5_9TELE</name>
<evidence type="ECO:0000313" key="3">
    <source>
        <dbReference type="Proteomes" id="UP001345963"/>
    </source>
</evidence>